<feature type="transmembrane region" description="Helical" evidence="7">
    <location>
        <begin position="279"/>
        <end position="300"/>
    </location>
</feature>
<keyword evidence="6 7" id="KW-0472">Membrane</keyword>
<sequence length="434" mass="48848">MVSLDNWFSFQVFFIFLRETFEISIIVAILLSIVKQSVFPPSEDASSDGVEQIGSQDSKNIKSLTSSNELSDRLLILNPESATEQEDNTLDTQQRNQLYYSLKKKIILGSLTGVFACFIIGIVIISVFYTLGHDIWQQNEHIFESAMSIFASVVISLMSVVFLRIGKLQDKIRMKMTKAIYNLSLNNIRAMKSDPLEETLDNVSHVSMTFKQKLLRISEKEAIFFLPFITALREGLEAVVFLGGVGIDSPMSSLPLSMLSAALISFAIGKFFYKSSTSFSLRICLVIASCFLYTLASGLMSKGVWQIDLQRYVNNCDGQDMTELGTGPGSYDIKDSVWHVNWGGEKDGFWVILTALFGWTNSATYGSVISYNVYWVCVIIFFKLITISEHNGYIPFLPISLQKKMIKKKIQILKHKLKVDEFAEDSQTNPLLSN</sequence>
<feature type="transmembrane region" description="Helical" evidence="7">
    <location>
        <begin position="222"/>
        <end position="247"/>
    </location>
</feature>
<feature type="transmembrane region" description="Helical" evidence="7">
    <location>
        <begin position="253"/>
        <end position="272"/>
    </location>
</feature>
<keyword evidence="3" id="KW-0813">Transport</keyword>
<feature type="transmembrane region" description="Helical" evidence="7">
    <location>
        <begin position="106"/>
        <end position="129"/>
    </location>
</feature>
<dbReference type="OrthoDB" id="4364at2759"/>
<gene>
    <name evidence="8" type="ORF">HANVADRAFT_51772</name>
</gene>
<evidence type="ECO:0000256" key="7">
    <source>
        <dbReference type="SAM" id="Phobius"/>
    </source>
</evidence>
<evidence type="ECO:0000313" key="8">
    <source>
        <dbReference type="EMBL" id="OBA28052.1"/>
    </source>
</evidence>
<keyword evidence="3" id="KW-0410">Iron transport</keyword>
<feature type="transmembrane region" description="Helical" evidence="7">
    <location>
        <begin position="149"/>
        <end position="166"/>
    </location>
</feature>
<dbReference type="GO" id="GO:0015093">
    <property type="term" value="F:ferrous iron transmembrane transporter activity"/>
    <property type="evidence" value="ECO:0007669"/>
    <property type="project" value="TreeGrafter"/>
</dbReference>
<comment type="caution">
    <text evidence="8">The sequence shown here is derived from an EMBL/GenBank/DDBJ whole genome shotgun (WGS) entry which is preliminary data.</text>
</comment>
<comment type="similarity">
    <text evidence="2">Belongs to the oxidase-dependent Fe transporter (OFeT) (TC 9.A.10.1) family.</text>
</comment>
<dbReference type="Pfam" id="PF03239">
    <property type="entry name" value="FTR1"/>
    <property type="match status" value="1"/>
</dbReference>
<evidence type="ECO:0000256" key="5">
    <source>
        <dbReference type="ARBA" id="ARBA00022989"/>
    </source>
</evidence>
<feature type="transmembrane region" description="Helical" evidence="7">
    <location>
        <begin position="12"/>
        <end position="34"/>
    </location>
</feature>
<dbReference type="Proteomes" id="UP000092321">
    <property type="component" value="Unassembled WGS sequence"/>
</dbReference>
<dbReference type="AlphaFoldDB" id="A0A1B7TH32"/>
<keyword evidence="5 7" id="KW-1133">Transmembrane helix</keyword>
<evidence type="ECO:0000256" key="1">
    <source>
        <dbReference type="ARBA" id="ARBA00004141"/>
    </source>
</evidence>
<evidence type="ECO:0000256" key="2">
    <source>
        <dbReference type="ARBA" id="ARBA00008333"/>
    </source>
</evidence>
<reference evidence="9" key="1">
    <citation type="journal article" date="2016" name="Proc. Natl. Acad. Sci. U.S.A.">
        <title>Comparative genomics of biotechnologically important yeasts.</title>
        <authorList>
            <person name="Riley R."/>
            <person name="Haridas S."/>
            <person name="Wolfe K.H."/>
            <person name="Lopes M.R."/>
            <person name="Hittinger C.T."/>
            <person name="Goeker M."/>
            <person name="Salamov A.A."/>
            <person name="Wisecaver J.H."/>
            <person name="Long T.M."/>
            <person name="Calvey C.H."/>
            <person name="Aerts A.L."/>
            <person name="Barry K.W."/>
            <person name="Choi C."/>
            <person name="Clum A."/>
            <person name="Coughlan A.Y."/>
            <person name="Deshpande S."/>
            <person name="Douglass A.P."/>
            <person name="Hanson S.J."/>
            <person name="Klenk H.-P."/>
            <person name="LaButti K.M."/>
            <person name="Lapidus A."/>
            <person name="Lindquist E.A."/>
            <person name="Lipzen A.M."/>
            <person name="Meier-Kolthoff J.P."/>
            <person name="Ohm R.A."/>
            <person name="Otillar R.P."/>
            <person name="Pangilinan J.L."/>
            <person name="Peng Y."/>
            <person name="Rokas A."/>
            <person name="Rosa C.A."/>
            <person name="Scheuner C."/>
            <person name="Sibirny A.A."/>
            <person name="Slot J.C."/>
            <person name="Stielow J.B."/>
            <person name="Sun H."/>
            <person name="Kurtzman C.P."/>
            <person name="Blackwell M."/>
            <person name="Grigoriev I.V."/>
            <person name="Jeffries T.W."/>
        </authorList>
    </citation>
    <scope>NUCLEOTIDE SEQUENCE [LARGE SCALE GENOMIC DNA]</scope>
    <source>
        <strain evidence="9">NRRL Y-1626</strain>
    </source>
</reference>
<organism evidence="8 9">
    <name type="scientific">Hanseniaspora valbyensis NRRL Y-1626</name>
    <dbReference type="NCBI Taxonomy" id="766949"/>
    <lineage>
        <taxon>Eukaryota</taxon>
        <taxon>Fungi</taxon>
        <taxon>Dikarya</taxon>
        <taxon>Ascomycota</taxon>
        <taxon>Saccharomycotina</taxon>
        <taxon>Saccharomycetes</taxon>
        <taxon>Saccharomycodales</taxon>
        <taxon>Saccharomycodaceae</taxon>
        <taxon>Hanseniaspora</taxon>
    </lineage>
</organism>
<keyword evidence="3" id="KW-0408">Iron</keyword>
<evidence type="ECO:0000256" key="3">
    <source>
        <dbReference type="ARBA" id="ARBA00022496"/>
    </source>
</evidence>
<protein>
    <submittedName>
        <fullName evidence="8">Iron permease FTR1</fullName>
    </submittedName>
</protein>
<evidence type="ECO:0000256" key="4">
    <source>
        <dbReference type="ARBA" id="ARBA00022692"/>
    </source>
</evidence>
<comment type="subcellular location">
    <subcellularLocation>
        <location evidence="1">Membrane</location>
        <topology evidence="1">Multi-pass membrane protein</topology>
    </subcellularLocation>
</comment>
<dbReference type="PANTHER" id="PTHR31632">
    <property type="entry name" value="IRON TRANSPORTER FTH1"/>
    <property type="match status" value="1"/>
</dbReference>
<keyword evidence="4 7" id="KW-0812">Transmembrane</keyword>
<dbReference type="EMBL" id="LXPE01000005">
    <property type="protein sequence ID" value="OBA28052.1"/>
    <property type="molecule type" value="Genomic_DNA"/>
</dbReference>
<evidence type="ECO:0000313" key="9">
    <source>
        <dbReference type="Proteomes" id="UP000092321"/>
    </source>
</evidence>
<dbReference type="PANTHER" id="PTHR31632:SF7">
    <property type="entry name" value="IRON TRANSPORTER FTH1"/>
    <property type="match status" value="1"/>
</dbReference>
<keyword evidence="3" id="KW-0406">Ion transport</keyword>
<dbReference type="InterPro" id="IPR004923">
    <property type="entry name" value="FTR1/Fip1/EfeU"/>
</dbReference>
<name>A0A1B7TH32_9ASCO</name>
<proteinExistence type="inferred from homology"/>
<evidence type="ECO:0000256" key="6">
    <source>
        <dbReference type="ARBA" id="ARBA00023136"/>
    </source>
</evidence>
<dbReference type="GO" id="GO:0000329">
    <property type="term" value="C:fungal-type vacuole membrane"/>
    <property type="evidence" value="ECO:0007669"/>
    <property type="project" value="TreeGrafter"/>
</dbReference>
<accession>A0A1B7TH32</accession>
<feature type="transmembrane region" description="Helical" evidence="7">
    <location>
        <begin position="373"/>
        <end position="399"/>
    </location>
</feature>
<dbReference type="GO" id="GO:0033573">
    <property type="term" value="C:high-affinity iron permease complex"/>
    <property type="evidence" value="ECO:0007669"/>
    <property type="project" value="InterPro"/>
</dbReference>
<keyword evidence="9" id="KW-1185">Reference proteome</keyword>